<dbReference type="OrthoDB" id="408532at2759"/>
<dbReference type="FunFam" id="3.20.20.80:FF:000080">
    <property type="entry name" value="Beta-glucuronidase UidA"/>
    <property type="match status" value="1"/>
</dbReference>
<dbReference type="FunFam" id="2.60.120.260:FF:000027">
    <property type="entry name" value="Beta-glucuronidase"/>
    <property type="match status" value="1"/>
</dbReference>
<dbReference type="Gene3D" id="2.60.40.10">
    <property type="entry name" value="Immunoglobulins"/>
    <property type="match status" value="1"/>
</dbReference>
<protein>
    <recommendedName>
        <fullName evidence="3">Beta-glucuronidase</fullName>
        <ecNumber evidence="2">3.2.1.31</ecNumber>
    </recommendedName>
</protein>
<evidence type="ECO:0000259" key="9">
    <source>
        <dbReference type="Pfam" id="PF02837"/>
    </source>
</evidence>
<name>A0A0U4YXY9_ASPCI</name>
<dbReference type="Pfam" id="PF00703">
    <property type="entry name" value="Glyco_hydro_2"/>
    <property type="match status" value="1"/>
</dbReference>
<dbReference type="InterPro" id="IPR023230">
    <property type="entry name" value="Glyco_hydro_2_CS"/>
</dbReference>
<dbReference type="Pfam" id="PF02836">
    <property type="entry name" value="Glyco_hydro_2_C"/>
    <property type="match status" value="1"/>
</dbReference>
<dbReference type="SUPFAM" id="SSF49303">
    <property type="entry name" value="beta-Galactosidase/glucuronidase domain"/>
    <property type="match status" value="1"/>
</dbReference>
<dbReference type="InterPro" id="IPR008979">
    <property type="entry name" value="Galactose-bd-like_sf"/>
</dbReference>
<sequence length="600" mass="68020">MLRPQANTHRDLLSLDGMWSFALEPGDIEEQRAWTKPLPPQLQIPVPSSYNDIFIDSHVHNHVGWVYYQRQVPVPRGWSRNRIYLRVDAATHRGRIYVDEHFVTEHIGGYTPFQADITHLVEAGKEFRLTIAVNNELSNETIPPGRIETLPNGTRKQHYQHDFYNYAGLARSVWLYSVPDTFIQDITVNTDVNEDASSGLVKYSVAANRPLPPGAIHISIIDEENNTVVGGQGAQGTLSISSPRLWQPGSAYLYRLRVALVDVGKGQTRDLYMLPVGIRKIEVREAEFLINHKPFYFKGFGKHEDLAIRGKGFDPVSMVHDFQLMHWIGANSFRTAHYPHAEEVLDYADRHGIVVIDETPAVGLNLAMVAGLHGTNVPSTFSPDSINESTREMHAHAIRELVARDKNHPCVVLWAIANEPASSEPGAREYFDPLVTLTRQLDPSRPICYANFMFCTNATDKIADLFDVLCLNRYYGWYKNTGDLQGAEAALEKDLRAWQTAYSDKPIIISEYGADTQAGLHAIQDVPWSEEYQVRFLEMYHGVFDRLDAVVGEHVWSFADFQTSLQVFRVDGNKKGVFTRDRRPKAAAFALRRRWTGMDM</sequence>
<feature type="domain" description="Glycosyl hydrolases family 2 sugar binding" evidence="9">
    <location>
        <begin position="14"/>
        <end position="179"/>
    </location>
</feature>
<organism evidence="10 11">
    <name type="scientific">Aspergillus calidoustus</name>
    <dbReference type="NCBI Taxonomy" id="454130"/>
    <lineage>
        <taxon>Eukaryota</taxon>
        <taxon>Fungi</taxon>
        <taxon>Dikarya</taxon>
        <taxon>Ascomycota</taxon>
        <taxon>Pezizomycotina</taxon>
        <taxon>Eurotiomycetes</taxon>
        <taxon>Eurotiomycetidae</taxon>
        <taxon>Eurotiales</taxon>
        <taxon>Aspergillaceae</taxon>
        <taxon>Aspergillus</taxon>
        <taxon>Aspergillus subgen. Nidulantes</taxon>
    </lineage>
</organism>
<dbReference type="GO" id="GO:0005975">
    <property type="term" value="P:carbohydrate metabolic process"/>
    <property type="evidence" value="ECO:0007669"/>
    <property type="project" value="InterPro"/>
</dbReference>
<dbReference type="InterPro" id="IPR036156">
    <property type="entry name" value="Beta-gal/glucu_dom_sf"/>
</dbReference>
<feature type="domain" description="Glycoside hydrolase family 2 catalytic" evidence="8">
    <location>
        <begin position="281"/>
        <end position="599"/>
    </location>
</feature>
<evidence type="ECO:0000256" key="2">
    <source>
        <dbReference type="ARBA" id="ARBA00012761"/>
    </source>
</evidence>
<dbReference type="Gene3D" id="2.60.120.260">
    <property type="entry name" value="Galactose-binding domain-like"/>
    <property type="match status" value="1"/>
</dbReference>
<accession>A0A0U4YXY9</accession>
<dbReference type="PRINTS" id="PR00132">
    <property type="entry name" value="GLHYDRLASE2"/>
</dbReference>
<dbReference type="Pfam" id="PF02837">
    <property type="entry name" value="Glyco_hydro_2_N"/>
    <property type="match status" value="1"/>
</dbReference>
<reference evidence="11" key="1">
    <citation type="journal article" date="2016" name="Genome Announc.">
        <title>Draft genome sequences of fungus Aspergillus calidoustus.</title>
        <authorList>
            <person name="Horn F."/>
            <person name="Linde J."/>
            <person name="Mattern D.J."/>
            <person name="Walther G."/>
            <person name="Guthke R."/>
            <person name="Scherlach K."/>
            <person name="Martin K."/>
            <person name="Brakhage A.A."/>
            <person name="Petzke L."/>
            <person name="Valiante V."/>
        </authorList>
    </citation>
    <scope>NUCLEOTIDE SEQUENCE [LARGE SCALE GENOMIC DNA]</scope>
    <source>
        <strain evidence="11">SF006504</strain>
    </source>
</reference>
<dbReference type="GO" id="GO:0019391">
    <property type="term" value="P:glucuronoside catabolic process"/>
    <property type="evidence" value="ECO:0007669"/>
    <property type="project" value="TreeGrafter"/>
</dbReference>
<evidence type="ECO:0000259" key="8">
    <source>
        <dbReference type="Pfam" id="PF02836"/>
    </source>
</evidence>
<dbReference type="AlphaFoldDB" id="A0A0U4YXY9"/>
<keyword evidence="4 6" id="KW-0378">Hydrolase</keyword>
<dbReference type="PANTHER" id="PTHR10066">
    <property type="entry name" value="BETA-GLUCURONIDASE"/>
    <property type="match status" value="1"/>
</dbReference>
<evidence type="ECO:0000256" key="4">
    <source>
        <dbReference type="ARBA" id="ARBA00022801"/>
    </source>
</evidence>
<evidence type="ECO:0000259" key="7">
    <source>
        <dbReference type="Pfam" id="PF00703"/>
    </source>
</evidence>
<dbReference type="Gene3D" id="3.20.20.80">
    <property type="entry name" value="Glycosidases"/>
    <property type="match status" value="1"/>
</dbReference>
<dbReference type="GO" id="GO:0004566">
    <property type="term" value="F:beta-glucuronidase activity"/>
    <property type="evidence" value="ECO:0007669"/>
    <property type="project" value="UniProtKB-EC"/>
</dbReference>
<dbReference type="SUPFAM" id="SSF51445">
    <property type="entry name" value="(Trans)glycosidases"/>
    <property type="match status" value="1"/>
</dbReference>
<keyword evidence="5 6" id="KW-0326">Glycosidase</keyword>
<dbReference type="Proteomes" id="UP000054771">
    <property type="component" value="Unassembled WGS sequence"/>
</dbReference>
<keyword evidence="11" id="KW-1185">Reference proteome</keyword>
<dbReference type="EMBL" id="CDMC01000001">
    <property type="protein sequence ID" value="CEL02005.1"/>
    <property type="molecule type" value="Genomic_DNA"/>
</dbReference>
<proteinExistence type="inferred from homology"/>
<dbReference type="OMA" id="VFSQHFK"/>
<dbReference type="UniPathway" id="UPA00280"/>
<dbReference type="GO" id="GO:0030246">
    <property type="term" value="F:carbohydrate binding"/>
    <property type="evidence" value="ECO:0007669"/>
    <property type="project" value="TreeGrafter"/>
</dbReference>
<evidence type="ECO:0000256" key="3">
    <source>
        <dbReference type="ARBA" id="ARBA00016205"/>
    </source>
</evidence>
<dbReference type="SUPFAM" id="SSF49785">
    <property type="entry name" value="Galactose-binding domain-like"/>
    <property type="match status" value="1"/>
</dbReference>
<gene>
    <name evidence="10" type="ORF">ASPCAL01581</name>
</gene>
<dbReference type="PROSITE" id="PS00719">
    <property type="entry name" value="GLYCOSYL_HYDROL_F2_1"/>
    <property type="match status" value="1"/>
</dbReference>
<dbReference type="InterPro" id="IPR006103">
    <property type="entry name" value="Glyco_hydro_2_cat"/>
</dbReference>
<evidence type="ECO:0000256" key="6">
    <source>
        <dbReference type="RuleBase" id="RU361154"/>
    </source>
</evidence>
<dbReference type="InterPro" id="IPR013783">
    <property type="entry name" value="Ig-like_fold"/>
</dbReference>
<dbReference type="EC" id="3.2.1.31" evidence="2"/>
<dbReference type="STRING" id="454130.A0A0U4YXY9"/>
<dbReference type="InterPro" id="IPR006104">
    <property type="entry name" value="Glyco_hydro_2_N"/>
</dbReference>
<evidence type="ECO:0000313" key="10">
    <source>
        <dbReference type="EMBL" id="CEL02005.1"/>
    </source>
</evidence>
<comment type="similarity">
    <text evidence="1 6">Belongs to the glycosyl hydrolase 2 family.</text>
</comment>
<dbReference type="NCBIfam" id="NF007538">
    <property type="entry name" value="PRK10150.1"/>
    <property type="match status" value="1"/>
</dbReference>
<dbReference type="PANTHER" id="PTHR10066:SF67">
    <property type="entry name" value="BETA-GLUCURONIDASE"/>
    <property type="match status" value="1"/>
</dbReference>
<evidence type="ECO:0000256" key="1">
    <source>
        <dbReference type="ARBA" id="ARBA00007401"/>
    </source>
</evidence>
<evidence type="ECO:0000256" key="5">
    <source>
        <dbReference type="ARBA" id="ARBA00023295"/>
    </source>
</evidence>
<dbReference type="InterPro" id="IPR006102">
    <property type="entry name" value="Ig-like_GH2"/>
</dbReference>
<feature type="domain" description="Glycoside hydrolase family 2 immunoglobulin-like beta-sandwich" evidence="7">
    <location>
        <begin position="181"/>
        <end position="279"/>
    </location>
</feature>
<evidence type="ECO:0000313" key="11">
    <source>
        <dbReference type="Proteomes" id="UP000054771"/>
    </source>
</evidence>
<dbReference type="InterPro" id="IPR006101">
    <property type="entry name" value="Glyco_hydro_2"/>
</dbReference>
<dbReference type="InterPro" id="IPR017853">
    <property type="entry name" value="GH"/>
</dbReference>
<dbReference type="FunFam" id="2.60.40.10:FF:001198">
    <property type="entry name" value="Beta-glucuronidase UidA"/>
    <property type="match status" value="1"/>
</dbReference>